<evidence type="ECO:0000313" key="2">
    <source>
        <dbReference type="Proteomes" id="UP000269396"/>
    </source>
</evidence>
<accession>A0A183P839</accession>
<name>A0A183P839_9TREM</name>
<reference evidence="1 2" key="1">
    <citation type="submission" date="2018-11" db="EMBL/GenBank/DDBJ databases">
        <authorList>
            <consortium name="Pathogen Informatics"/>
        </authorList>
    </citation>
    <scope>NUCLEOTIDE SEQUENCE [LARGE SCALE GENOMIC DNA]</scope>
    <source>
        <strain>Denwood</strain>
        <strain evidence="2">Zambia</strain>
    </source>
</reference>
<keyword evidence="2" id="KW-1185">Reference proteome</keyword>
<dbReference type="EMBL" id="UZAL01030651">
    <property type="protein sequence ID" value="VDP54871.1"/>
    <property type="molecule type" value="Genomic_DNA"/>
</dbReference>
<evidence type="ECO:0000313" key="1">
    <source>
        <dbReference type="EMBL" id="VDP54871.1"/>
    </source>
</evidence>
<protein>
    <submittedName>
        <fullName evidence="1">Uncharacterized protein</fullName>
    </submittedName>
</protein>
<organism evidence="1 2">
    <name type="scientific">Schistosoma mattheei</name>
    <dbReference type="NCBI Taxonomy" id="31246"/>
    <lineage>
        <taxon>Eukaryota</taxon>
        <taxon>Metazoa</taxon>
        <taxon>Spiralia</taxon>
        <taxon>Lophotrochozoa</taxon>
        <taxon>Platyhelminthes</taxon>
        <taxon>Trematoda</taxon>
        <taxon>Digenea</taxon>
        <taxon>Strigeidida</taxon>
        <taxon>Schistosomatoidea</taxon>
        <taxon>Schistosomatidae</taxon>
        <taxon>Schistosoma</taxon>
    </lineage>
</organism>
<gene>
    <name evidence="1" type="ORF">SMTD_LOCUS10525</name>
</gene>
<sequence length="95" mass="11084">MGADNNGYDDIIERHGLGKRYEDGERFANLCVFNKMVIGGTSTCQDVLGCNKHHHQDDAWTRFKKGRARRHQLTTVEQEERKLRNTPKIQKQTRE</sequence>
<dbReference type="AlphaFoldDB" id="A0A183P839"/>
<dbReference type="Proteomes" id="UP000269396">
    <property type="component" value="Unassembled WGS sequence"/>
</dbReference>
<proteinExistence type="predicted"/>